<dbReference type="Gene3D" id="3.30.9.10">
    <property type="entry name" value="D-Amino Acid Oxidase, subunit A, domain 2"/>
    <property type="match status" value="1"/>
</dbReference>
<accession>A0A537JAL0</accession>
<feature type="domain" description="FAD dependent oxidoreductase" evidence="2">
    <location>
        <begin position="36"/>
        <end position="392"/>
    </location>
</feature>
<protein>
    <submittedName>
        <fullName evidence="3">FAD-binding oxidoreductase</fullName>
    </submittedName>
</protein>
<organism evidence="3 4">
    <name type="scientific">Candidatus Segetimicrobium genomatis</name>
    <dbReference type="NCBI Taxonomy" id="2569760"/>
    <lineage>
        <taxon>Bacteria</taxon>
        <taxon>Bacillati</taxon>
        <taxon>Candidatus Sysuimicrobiota</taxon>
        <taxon>Candidatus Sysuimicrobiia</taxon>
        <taxon>Candidatus Sysuimicrobiales</taxon>
        <taxon>Candidatus Segetimicrobiaceae</taxon>
        <taxon>Candidatus Segetimicrobium</taxon>
    </lineage>
</organism>
<gene>
    <name evidence="3" type="ORF">E6H03_08090</name>
</gene>
<dbReference type="SUPFAM" id="SSF51905">
    <property type="entry name" value="FAD/NAD(P)-binding domain"/>
    <property type="match status" value="1"/>
</dbReference>
<dbReference type="Gene3D" id="3.50.50.60">
    <property type="entry name" value="FAD/NAD(P)-binding domain"/>
    <property type="match status" value="1"/>
</dbReference>
<evidence type="ECO:0000256" key="1">
    <source>
        <dbReference type="ARBA" id="ARBA00023002"/>
    </source>
</evidence>
<sequence length="438" mass="46466">MGETRPRAWKVCRRTPNSPRDEPIGANVSVVDEAGVVVIGSGAFGASTAYHLTALGQEGVVVVDAHEIASQTSPRAAGLTKQVRPDPDVSHMAILSVQKIVRFAEETGQPLTYVQPGSVNIARGEKDEAVIRAEIAAGQALGLETSEVSFDEMSLLAPLIRPRDIRLIAYTPTDLYLEEPGQLPLGYARAAEEQGAVLLPNTRVTGIGIEDGHVVGVTTSQGEIRAPIVVDAAGAWARLLAEQAGIPVPIVPVRHQLYITQRIPGVDASHAICRIYDACVYMRPHQGGLLMGGYERDPQFYDMSTASPDFQIGDLPLDMSVLERLAQLVRDQVLVDKGIGVREHRGGLPTMTADGRPIVGPVPGIEGFFVACGCCVGGLSISPAVGATLAELVLTGQPSLPLDACAITRFGAAVESEDALRAACAQQYTDWYARVPTA</sequence>
<dbReference type="GO" id="GO:0005737">
    <property type="term" value="C:cytoplasm"/>
    <property type="evidence" value="ECO:0007669"/>
    <property type="project" value="TreeGrafter"/>
</dbReference>
<dbReference type="AlphaFoldDB" id="A0A537JAL0"/>
<reference evidence="3 4" key="1">
    <citation type="journal article" date="2019" name="Nat. Microbiol.">
        <title>Mediterranean grassland soil C-N compound turnover is dependent on rainfall and depth, and is mediated by genomically divergent microorganisms.</title>
        <authorList>
            <person name="Diamond S."/>
            <person name="Andeer P.F."/>
            <person name="Li Z."/>
            <person name="Crits-Christoph A."/>
            <person name="Burstein D."/>
            <person name="Anantharaman K."/>
            <person name="Lane K.R."/>
            <person name="Thomas B.C."/>
            <person name="Pan C."/>
            <person name="Northen T.R."/>
            <person name="Banfield J.F."/>
        </authorList>
    </citation>
    <scope>NUCLEOTIDE SEQUENCE [LARGE SCALE GENOMIC DNA]</scope>
    <source>
        <strain evidence="3">NP_6</strain>
    </source>
</reference>
<dbReference type="SUPFAM" id="SSF54373">
    <property type="entry name" value="FAD-linked reductases, C-terminal domain"/>
    <property type="match status" value="1"/>
</dbReference>
<name>A0A537JAL0_9BACT</name>
<evidence type="ECO:0000259" key="2">
    <source>
        <dbReference type="Pfam" id="PF01266"/>
    </source>
</evidence>
<dbReference type="PANTHER" id="PTHR13847:SF287">
    <property type="entry name" value="FAD-DEPENDENT OXIDOREDUCTASE DOMAIN-CONTAINING PROTEIN 1"/>
    <property type="match status" value="1"/>
</dbReference>
<dbReference type="Proteomes" id="UP000318093">
    <property type="component" value="Unassembled WGS sequence"/>
</dbReference>
<dbReference type="PANTHER" id="PTHR13847">
    <property type="entry name" value="SARCOSINE DEHYDROGENASE-RELATED"/>
    <property type="match status" value="1"/>
</dbReference>
<dbReference type="Pfam" id="PF01266">
    <property type="entry name" value="DAO"/>
    <property type="match status" value="1"/>
</dbReference>
<dbReference type="InterPro" id="IPR006076">
    <property type="entry name" value="FAD-dep_OxRdtase"/>
</dbReference>
<dbReference type="EMBL" id="VBAN01000250">
    <property type="protein sequence ID" value="TMI80599.1"/>
    <property type="molecule type" value="Genomic_DNA"/>
</dbReference>
<keyword evidence="1" id="KW-0560">Oxidoreductase</keyword>
<proteinExistence type="predicted"/>
<comment type="caution">
    <text evidence="3">The sequence shown here is derived from an EMBL/GenBank/DDBJ whole genome shotgun (WGS) entry which is preliminary data.</text>
</comment>
<evidence type="ECO:0000313" key="3">
    <source>
        <dbReference type="EMBL" id="TMI80599.1"/>
    </source>
</evidence>
<evidence type="ECO:0000313" key="4">
    <source>
        <dbReference type="Proteomes" id="UP000318093"/>
    </source>
</evidence>
<dbReference type="InterPro" id="IPR036188">
    <property type="entry name" value="FAD/NAD-bd_sf"/>
</dbReference>
<dbReference type="GO" id="GO:0016491">
    <property type="term" value="F:oxidoreductase activity"/>
    <property type="evidence" value="ECO:0007669"/>
    <property type="project" value="UniProtKB-KW"/>
</dbReference>